<gene>
    <name evidence="5" type="ORF">LQG66_18940</name>
</gene>
<dbReference type="PROSITE" id="PS50995">
    <property type="entry name" value="HTH_MARR_2"/>
    <property type="match status" value="1"/>
</dbReference>
<dbReference type="PANTHER" id="PTHR33164:SF94">
    <property type="entry name" value="TRANSCRIPTIONAL REGULATORY PROTEIN-RELATED"/>
    <property type="match status" value="1"/>
</dbReference>
<dbReference type="Pfam" id="PF12802">
    <property type="entry name" value="MarR_2"/>
    <property type="match status" value="1"/>
</dbReference>
<keyword evidence="1" id="KW-0805">Transcription regulation</keyword>
<reference evidence="5" key="1">
    <citation type="journal article" date="2024" name="Antonie Van Leeuwenhoek">
        <title>Bradyrhizobium ontarionense sp. nov., a novel bacterial symbiont isolated from Aeschynomene indica (Indian jointvetch), harbours photosynthesis, nitrogen fixation and nitrous oxide (N2O) reductase genes.</title>
        <authorList>
            <person name="Bromfield E.S.P."/>
            <person name="Cloutier S."/>
        </authorList>
    </citation>
    <scope>NUCLEOTIDE SEQUENCE</scope>
    <source>
        <strain evidence="5">A19</strain>
    </source>
</reference>
<evidence type="ECO:0000313" key="6">
    <source>
        <dbReference type="Proteomes" id="UP001431010"/>
    </source>
</evidence>
<evidence type="ECO:0000256" key="1">
    <source>
        <dbReference type="ARBA" id="ARBA00023015"/>
    </source>
</evidence>
<evidence type="ECO:0000313" key="5">
    <source>
        <dbReference type="EMBL" id="UFZ01411.1"/>
    </source>
</evidence>
<dbReference type="PRINTS" id="PR00598">
    <property type="entry name" value="HTHMARR"/>
</dbReference>
<dbReference type="InterPro" id="IPR036388">
    <property type="entry name" value="WH-like_DNA-bd_sf"/>
</dbReference>
<dbReference type="InterPro" id="IPR023187">
    <property type="entry name" value="Tscrpt_reg_MarR-type_CS"/>
</dbReference>
<protein>
    <submittedName>
        <fullName evidence="5">MarR family transcriptional regulator</fullName>
    </submittedName>
</protein>
<dbReference type="EMBL" id="CP088156">
    <property type="protein sequence ID" value="UFZ01411.1"/>
    <property type="molecule type" value="Genomic_DNA"/>
</dbReference>
<dbReference type="RefSeq" id="WP_231317209.1">
    <property type="nucleotide sequence ID" value="NZ_CP088156.1"/>
</dbReference>
<dbReference type="InterPro" id="IPR000835">
    <property type="entry name" value="HTH_MarR-typ"/>
</dbReference>
<organism evidence="5 6">
    <name type="scientific">Bradyrhizobium ontarionense</name>
    <dbReference type="NCBI Taxonomy" id="2898149"/>
    <lineage>
        <taxon>Bacteria</taxon>
        <taxon>Pseudomonadati</taxon>
        <taxon>Pseudomonadota</taxon>
        <taxon>Alphaproteobacteria</taxon>
        <taxon>Hyphomicrobiales</taxon>
        <taxon>Nitrobacteraceae</taxon>
        <taxon>Bradyrhizobium</taxon>
    </lineage>
</organism>
<name>A0ABY3R255_9BRAD</name>
<dbReference type="PROSITE" id="PS01117">
    <property type="entry name" value="HTH_MARR_1"/>
    <property type="match status" value="1"/>
</dbReference>
<dbReference type="SMART" id="SM00347">
    <property type="entry name" value="HTH_MARR"/>
    <property type="match status" value="1"/>
</dbReference>
<dbReference type="SUPFAM" id="SSF46785">
    <property type="entry name" value="Winged helix' DNA-binding domain"/>
    <property type="match status" value="1"/>
</dbReference>
<proteinExistence type="predicted"/>
<dbReference type="Gene3D" id="1.10.10.10">
    <property type="entry name" value="Winged helix-like DNA-binding domain superfamily/Winged helix DNA-binding domain"/>
    <property type="match status" value="1"/>
</dbReference>
<evidence type="ECO:0000256" key="3">
    <source>
        <dbReference type="ARBA" id="ARBA00023163"/>
    </source>
</evidence>
<accession>A0ABY3R255</accession>
<dbReference type="Proteomes" id="UP001431010">
    <property type="component" value="Chromosome"/>
</dbReference>
<keyword evidence="2" id="KW-0238">DNA-binding</keyword>
<dbReference type="PANTHER" id="PTHR33164">
    <property type="entry name" value="TRANSCRIPTIONAL REGULATOR, MARR FAMILY"/>
    <property type="match status" value="1"/>
</dbReference>
<evidence type="ECO:0000256" key="2">
    <source>
        <dbReference type="ARBA" id="ARBA00023125"/>
    </source>
</evidence>
<keyword evidence="6" id="KW-1185">Reference proteome</keyword>
<dbReference type="InterPro" id="IPR039422">
    <property type="entry name" value="MarR/SlyA-like"/>
</dbReference>
<feature type="domain" description="HTH marR-type" evidence="4">
    <location>
        <begin position="1"/>
        <end position="140"/>
    </location>
</feature>
<keyword evidence="3" id="KW-0804">Transcription</keyword>
<evidence type="ECO:0000259" key="4">
    <source>
        <dbReference type="PROSITE" id="PS50995"/>
    </source>
</evidence>
<sequence length="150" mass="16597">MTLVSDLTDHTGFWMRMVSNAVSQEFARKVAAEGVTVAEWSFMRALYDQDPMPPSVLADRMGLTKGAVSKLADRLLTKGLIERTENPRDKRAHRLSLTGDGRVKVPALAALADENDATYFGVLSKSEHDTLNRILRALAERRGLKTTPVD</sequence>
<dbReference type="InterPro" id="IPR036390">
    <property type="entry name" value="WH_DNA-bd_sf"/>
</dbReference>